<keyword evidence="1" id="KW-0677">Repeat</keyword>
<evidence type="ECO:0000313" key="5">
    <source>
        <dbReference type="EMBL" id="RRN45821.1"/>
    </source>
</evidence>
<dbReference type="GO" id="GO:0046813">
    <property type="term" value="P:receptor-mediated virion attachment to host cell"/>
    <property type="evidence" value="ECO:0007669"/>
    <property type="project" value="TreeGrafter"/>
</dbReference>
<evidence type="ECO:0000256" key="1">
    <source>
        <dbReference type="ARBA" id="ARBA00022737"/>
    </source>
</evidence>
<gene>
    <name evidence="5" type="ORF">EHV23_06710</name>
</gene>
<dbReference type="SUPFAM" id="SSF48452">
    <property type="entry name" value="TPR-like"/>
    <property type="match status" value="1"/>
</dbReference>
<organism evidence="5 6">
    <name type="scientific">Lautropia dentalis</name>
    <dbReference type="NCBI Taxonomy" id="2490857"/>
    <lineage>
        <taxon>Bacteria</taxon>
        <taxon>Pseudomonadati</taxon>
        <taxon>Pseudomonadota</taxon>
        <taxon>Betaproteobacteria</taxon>
        <taxon>Burkholderiales</taxon>
        <taxon>Burkholderiaceae</taxon>
        <taxon>Lautropia</taxon>
    </lineage>
</organism>
<evidence type="ECO:0000256" key="4">
    <source>
        <dbReference type="SAM" id="SignalP"/>
    </source>
</evidence>
<dbReference type="PANTHER" id="PTHR44858">
    <property type="entry name" value="TETRATRICOPEPTIDE REPEAT PROTEIN 6"/>
    <property type="match status" value="1"/>
</dbReference>
<dbReference type="PANTHER" id="PTHR44858:SF1">
    <property type="entry name" value="UDP-N-ACETYLGLUCOSAMINE--PEPTIDE N-ACETYLGLUCOSAMINYLTRANSFERASE SPINDLY-RELATED"/>
    <property type="match status" value="1"/>
</dbReference>
<dbReference type="InterPro" id="IPR050498">
    <property type="entry name" value="Ycf3"/>
</dbReference>
<name>A0A3R8ND10_9BURK</name>
<protein>
    <submittedName>
        <fullName evidence="5">Tetratricopeptide repeat protein</fullName>
    </submittedName>
</protein>
<dbReference type="AlphaFoldDB" id="A0A3R8ND10"/>
<accession>A0A3R8ND10</accession>
<dbReference type="Pfam" id="PF13414">
    <property type="entry name" value="TPR_11"/>
    <property type="match status" value="1"/>
</dbReference>
<dbReference type="InterPro" id="IPR011990">
    <property type="entry name" value="TPR-like_helical_dom_sf"/>
</dbReference>
<keyword evidence="4" id="KW-0732">Signal</keyword>
<proteinExistence type="predicted"/>
<dbReference type="OrthoDB" id="5294075at2"/>
<feature type="signal peptide" evidence="4">
    <location>
        <begin position="1"/>
        <end position="28"/>
    </location>
</feature>
<reference evidence="5 6" key="1">
    <citation type="submission" date="2018-11" db="EMBL/GenBank/DDBJ databases">
        <title>Genome sequencing of Lautropia sp. KCOM 2505 (= ChDC F240).</title>
        <authorList>
            <person name="Kook J.-K."/>
            <person name="Park S.-N."/>
            <person name="Lim Y.K."/>
        </authorList>
    </citation>
    <scope>NUCLEOTIDE SEQUENCE [LARGE SCALE GENOMIC DNA]</scope>
    <source>
        <strain evidence="5 6">KCOM 2505</strain>
    </source>
</reference>
<dbReference type="Pfam" id="PF13432">
    <property type="entry name" value="TPR_16"/>
    <property type="match status" value="1"/>
</dbReference>
<keyword evidence="2" id="KW-0802">TPR repeat</keyword>
<dbReference type="GO" id="GO:0009279">
    <property type="term" value="C:cell outer membrane"/>
    <property type="evidence" value="ECO:0007669"/>
    <property type="project" value="TreeGrafter"/>
</dbReference>
<keyword evidence="6" id="KW-1185">Reference proteome</keyword>
<feature type="compositionally biased region" description="Low complexity" evidence="3">
    <location>
        <begin position="61"/>
        <end position="88"/>
    </location>
</feature>
<comment type="caution">
    <text evidence="5">The sequence shown here is derived from an EMBL/GenBank/DDBJ whole genome shotgun (WGS) entry which is preliminary data.</text>
</comment>
<dbReference type="EMBL" id="RRUE01000001">
    <property type="protein sequence ID" value="RRN45821.1"/>
    <property type="molecule type" value="Genomic_DNA"/>
</dbReference>
<feature type="region of interest" description="Disordered" evidence="3">
    <location>
        <begin position="53"/>
        <end position="104"/>
    </location>
</feature>
<evidence type="ECO:0000313" key="6">
    <source>
        <dbReference type="Proteomes" id="UP000270261"/>
    </source>
</evidence>
<dbReference type="InterPro" id="IPR019734">
    <property type="entry name" value="TPR_rpt"/>
</dbReference>
<dbReference type="Proteomes" id="UP000270261">
    <property type="component" value="Unassembled WGS sequence"/>
</dbReference>
<dbReference type="SMART" id="SM00028">
    <property type="entry name" value="TPR"/>
    <property type="match status" value="4"/>
</dbReference>
<feature type="chain" id="PRO_5018674555" evidence="4">
    <location>
        <begin position="29"/>
        <end position="264"/>
    </location>
</feature>
<evidence type="ECO:0000256" key="2">
    <source>
        <dbReference type="ARBA" id="ARBA00022803"/>
    </source>
</evidence>
<evidence type="ECO:0000256" key="3">
    <source>
        <dbReference type="SAM" id="MobiDB-lite"/>
    </source>
</evidence>
<dbReference type="RefSeq" id="WP_125095248.1">
    <property type="nucleotide sequence ID" value="NZ_RRUE01000001.1"/>
</dbReference>
<sequence>MRSPSLPFSALPRLLLLPALLVAGMATAAGPTTQQVDSAISAAHTTVDDAADGARSLQGEASGAQASRASAGTSASRAAFSAAGTDAGDAADEPPPLNQGGQTPDARTILEQRRRQAQAALNRKDPARALAMAEQALQQAPGDARLRFLKGLALFQLKRLPDAEREFSSLIEEYPELPEPYNNLAVVRAAQGRLEGARDALEEAIRAVPDYVVAYQNLGDLYLQLAAQRWRQAEKLAPSPARAVRLKALDALVEPATATSGDSH</sequence>
<dbReference type="Gene3D" id="1.25.40.10">
    <property type="entry name" value="Tetratricopeptide repeat domain"/>
    <property type="match status" value="1"/>
</dbReference>